<comment type="similarity">
    <text evidence="2 11">Belongs to the shikimate kinase family.</text>
</comment>
<evidence type="ECO:0000256" key="6">
    <source>
        <dbReference type="ARBA" id="ARBA00022741"/>
    </source>
</evidence>
<feature type="binding site" evidence="11">
    <location>
        <begin position="13"/>
        <end position="18"/>
    </location>
    <ligand>
        <name>ATP</name>
        <dbReference type="ChEBI" id="CHEBI:30616"/>
    </ligand>
</feature>
<comment type="subcellular location">
    <subcellularLocation>
        <location evidence="11">Cytoplasm</location>
    </subcellularLocation>
</comment>
<dbReference type="InterPro" id="IPR031322">
    <property type="entry name" value="Shikimate/glucono_kinase"/>
</dbReference>
<evidence type="ECO:0000256" key="8">
    <source>
        <dbReference type="ARBA" id="ARBA00022840"/>
    </source>
</evidence>
<feature type="binding site" evidence="11">
    <location>
        <position position="123"/>
    </location>
    <ligand>
        <name>ATP</name>
        <dbReference type="ChEBI" id="CHEBI:30616"/>
    </ligand>
</feature>
<comment type="catalytic activity">
    <reaction evidence="10 11">
        <text>shikimate + ATP = 3-phosphoshikimate + ADP + H(+)</text>
        <dbReference type="Rhea" id="RHEA:13121"/>
        <dbReference type="ChEBI" id="CHEBI:15378"/>
        <dbReference type="ChEBI" id="CHEBI:30616"/>
        <dbReference type="ChEBI" id="CHEBI:36208"/>
        <dbReference type="ChEBI" id="CHEBI:145989"/>
        <dbReference type="ChEBI" id="CHEBI:456216"/>
        <dbReference type="EC" id="2.7.1.71"/>
    </reaction>
</comment>
<feature type="binding site" evidence="11">
    <location>
        <position position="17"/>
    </location>
    <ligand>
        <name>Mg(2+)</name>
        <dbReference type="ChEBI" id="CHEBI:18420"/>
    </ligand>
</feature>
<feature type="binding site" evidence="11">
    <location>
        <position position="35"/>
    </location>
    <ligand>
        <name>substrate</name>
    </ligand>
</feature>
<dbReference type="Gene3D" id="3.40.50.300">
    <property type="entry name" value="P-loop containing nucleotide triphosphate hydrolases"/>
    <property type="match status" value="1"/>
</dbReference>
<reference evidence="14" key="2">
    <citation type="journal article" date="2019" name="Int. J. Syst. Evol. Microbiol.">
        <title>The Global Catalogue of Microorganisms (GCM) 10K type strain sequencing project: providing services to taxonomists for standard genome sequencing and annotation.</title>
        <authorList>
            <consortium name="The Broad Institute Genomics Platform"/>
            <consortium name="The Broad Institute Genome Sequencing Center for Infectious Disease"/>
            <person name="Wu L."/>
            <person name="Ma J."/>
        </authorList>
    </citation>
    <scope>NUCLEOTIDE SEQUENCE [LARGE SCALE GENOMIC DNA]</scope>
    <source>
        <strain evidence="14">NBRC 112299</strain>
    </source>
</reference>
<keyword evidence="9 11" id="KW-0057">Aromatic amino acid biosynthesis</keyword>
<keyword evidence="5 11" id="KW-0808">Transferase</keyword>
<dbReference type="PANTHER" id="PTHR21087">
    <property type="entry name" value="SHIKIMATE KINASE"/>
    <property type="match status" value="1"/>
</dbReference>
<keyword evidence="11" id="KW-0963">Cytoplasm</keyword>
<comment type="caution">
    <text evidence="11">Lacks conserved residue(s) required for the propagation of feature annotation.</text>
</comment>
<dbReference type="InterPro" id="IPR000623">
    <property type="entry name" value="Shikimate_kinase/TSH1"/>
</dbReference>
<sequence>MAVPRYILMGPPGSGKSSVGRALAASTGLDWRDTDEDVSAGAGKSIADIFLADGEDAFRDLEEAAVADAVATHAGVLSLGGGAILRPATQALLEQAAGAGAAIVFLDVSLKAASPRVGLNKSRPLLLGNPRQQWLTLMEARRPVYERLATQTVVTDDLTPTQVAAVIEQGAQA</sequence>
<dbReference type="CDD" id="cd00464">
    <property type="entry name" value="SK"/>
    <property type="match status" value="1"/>
</dbReference>
<evidence type="ECO:0000256" key="4">
    <source>
        <dbReference type="ARBA" id="ARBA00022605"/>
    </source>
</evidence>
<reference evidence="12" key="1">
    <citation type="journal article" date="2014" name="Int. J. Syst. Evol. Microbiol.">
        <title>Complete genome of a new Firmicutes species belonging to the dominant human colonic microbiota ('Ruminococcus bicirculans') reveals two chromosomes and a selective capacity to utilize plant glucans.</title>
        <authorList>
            <consortium name="NISC Comparative Sequencing Program"/>
            <person name="Wegmann U."/>
            <person name="Louis P."/>
            <person name="Goesmann A."/>
            <person name="Henrissat B."/>
            <person name="Duncan S.H."/>
            <person name="Flint H.J."/>
        </authorList>
    </citation>
    <scope>NUCLEOTIDE SEQUENCE</scope>
    <source>
        <strain evidence="12">NBRC 112299</strain>
    </source>
</reference>
<evidence type="ECO:0000256" key="9">
    <source>
        <dbReference type="ARBA" id="ARBA00023141"/>
    </source>
</evidence>
<feature type="binding site" evidence="11">
    <location>
        <position position="59"/>
    </location>
    <ligand>
        <name>substrate</name>
    </ligand>
</feature>
<dbReference type="SUPFAM" id="SSF52540">
    <property type="entry name" value="P-loop containing nucleoside triphosphate hydrolases"/>
    <property type="match status" value="1"/>
</dbReference>
<evidence type="ECO:0000256" key="11">
    <source>
        <dbReference type="HAMAP-Rule" id="MF_00109"/>
    </source>
</evidence>
<proteinExistence type="inferred from homology"/>
<evidence type="ECO:0000256" key="1">
    <source>
        <dbReference type="ARBA" id="ARBA00004842"/>
    </source>
</evidence>
<keyword evidence="6 11" id="KW-0547">Nucleotide-binding</keyword>
<keyword evidence="8 11" id="KW-0067">ATP-binding</keyword>
<comment type="caution">
    <text evidence="12">The sequence shown here is derived from an EMBL/GenBank/DDBJ whole genome shotgun (WGS) entry which is preliminary data.</text>
</comment>
<reference evidence="12" key="3">
    <citation type="submission" date="2023-02" db="EMBL/GenBank/DDBJ databases">
        <authorList>
            <person name="Sun Q."/>
            <person name="Mori K."/>
        </authorList>
    </citation>
    <scope>NUCLEOTIDE SEQUENCE</scope>
    <source>
        <strain evidence="12">NBRC 112299</strain>
    </source>
</reference>
<keyword evidence="4 11" id="KW-0028">Amino-acid biosynthesis</keyword>
<dbReference type="PROSITE" id="PS01128">
    <property type="entry name" value="SHIKIMATE_KINASE"/>
    <property type="match status" value="1"/>
</dbReference>
<feature type="binding site" evidence="11">
    <location>
        <position position="141"/>
    </location>
    <ligand>
        <name>substrate</name>
    </ligand>
</feature>
<dbReference type="HAMAP" id="MF_00109">
    <property type="entry name" value="Shikimate_kinase"/>
    <property type="match status" value="1"/>
</dbReference>
<organism evidence="12 14">
    <name type="scientific">Demequina litorisediminis</name>
    <dbReference type="NCBI Taxonomy" id="1849022"/>
    <lineage>
        <taxon>Bacteria</taxon>
        <taxon>Bacillati</taxon>
        <taxon>Actinomycetota</taxon>
        <taxon>Actinomycetes</taxon>
        <taxon>Micrococcales</taxon>
        <taxon>Demequinaceae</taxon>
        <taxon>Demequina</taxon>
    </lineage>
</organism>
<keyword evidence="14" id="KW-1185">Reference proteome</keyword>
<dbReference type="PANTHER" id="PTHR21087:SF16">
    <property type="entry name" value="SHIKIMATE KINASE 1, CHLOROPLASTIC"/>
    <property type="match status" value="1"/>
</dbReference>
<evidence type="ECO:0000256" key="5">
    <source>
        <dbReference type="ARBA" id="ARBA00022679"/>
    </source>
</evidence>
<protein>
    <recommendedName>
        <fullName evidence="3 11">Shikimate kinase</fullName>
        <shortName evidence="11">SK</shortName>
        <ecNumber evidence="3 11">2.7.1.71</ecNumber>
    </recommendedName>
</protein>
<comment type="pathway">
    <text evidence="1 11">Metabolic intermediate biosynthesis; chorismate biosynthesis; chorismate from D-erythrose 4-phosphate and phosphoenolpyruvate: step 5/7.</text>
</comment>
<dbReference type="InterPro" id="IPR027417">
    <property type="entry name" value="P-loop_NTPase"/>
</dbReference>
<dbReference type="Proteomes" id="UP001157125">
    <property type="component" value="Unassembled WGS sequence"/>
</dbReference>
<dbReference type="EMBL" id="BSUN01000001">
    <property type="protein sequence ID" value="GMA33802.1"/>
    <property type="molecule type" value="Genomic_DNA"/>
</dbReference>
<comment type="function">
    <text evidence="11">Catalyzes the specific phosphorylation of the 3-hydroxyl group of shikimic acid using ATP as a cosubstrate.</text>
</comment>
<comment type="cofactor">
    <cofactor evidence="11">
        <name>Mg(2+)</name>
        <dbReference type="ChEBI" id="CHEBI:18420"/>
    </cofactor>
    <text evidence="11">Binds 1 Mg(2+) ion per subunit.</text>
</comment>
<dbReference type="Pfam" id="PF01202">
    <property type="entry name" value="SKI"/>
    <property type="match status" value="1"/>
</dbReference>
<dbReference type="InterPro" id="IPR023000">
    <property type="entry name" value="Shikimate_kinase_CS"/>
</dbReference>
<dbReference type="GO" id="GO:0016301">
    <property type="term" value="F:kinase activity"/>
    <property type="evidence" value="ECO:0007669"/>
    <property type="project" value="UniProtKB-KW"/>
</dbReference>
<evidence type="ECO:0000256" key="2">
    <source>
        <dbReference type="ARBA" id="ARBA00006997"/>
    </source>
</evidence>
<dbReference type="EMBL" id="BSUN01000001">
    <property type="protein sequence ID" value="GMA37699.1"/>
    <property type="molecule type" value="Genomic_DNA"/>
</dbReference>
<evidence type="ECO:0000313" key="14">
    <source>
        <dbReference type="Proteomes" id="UP001157125"/>
    </source>
</evidence>
<evidence type="ECO:0000256" key="7">
    <source>
        <dbReference type="ARBA" id="ARBA00022777"/>
    </source>
</evidence>
<dbReference type="EC" id="2.7.1.71" evidence="3 11"/>
<keyword evidence="7 11" id="KW-0418">Kinase</keyword>
<dbReference type="PRINTS" id="PR01100">
    <property type="entry name" value="SHIKIMTKNASE"/>
</dbReference>
<keyword evidence="11" id="KW-0460">Magnesium</keyword>
<evidence type="ECO:0000313" key="13">
    <source>
        <dbReference type="EMBL" id="GMA37699.1"/>
    </source>
</evidence>
<name>A0ABQ6I9W9_9MICO</name>
<gene>
    <name evidence="12" type="primary">aroK_1</name>
    <name evidence="11" type="synonym">aroK</name>
    <name evidence="13" type="synonym">aroK_2</name>
    <name evidence="12" type="ORF">GCM10025876_00060</name>
    <name evidence="13" type="ORF">GCM10025876_39030</name>
</gene>
<comment type="subunit">
    <text evidence="11">Monomer.</text>
</comment>
<keyword evidence="11" id="KW-0479">Metal-binding</keyword>
<evidence type="ECO:0000256" key="10">
    <source>
        <dbReference type="ARBA" id="ARBA00048567"/>
    </source>
</evidence>
<evidence type="ECO:0000313" key="12">
    <source>
        <dbReference type="EMBL" id="GMA33802.1"/>
    </source>
</evidence>
<evidence type="ECO:0000256" key="3">
    <source>
        <dbReference type="ARBA" id="ARBA00012154"/>
    </source>
</evidence>
<feature type="binding site" evidence="11">
    <location>
        <position position="81"/>
    </location>
    <ligand>
        <name>substrate</name>
    </ligand>
</feature>
<accession>A0ABQ6I9W9</accession>
<dbReference type="RefSeq" id="WP_284329258.1">
    <property type="nucleotide sequence ID" value="NZ_BSUN01000001.1"/>
</dbReference>